<dbReference type="PRINTS" id="PR00891">
    <property type="entry name" value="RABGDIREP"/>
</dbReference>
<dbReference type="InterPro" id="IPR036188">
    <property type="entry name" value="FAD/NAD-bd_sf"/>
</dbReference>
<reference evidence="2 3" key="1">
    <citation type="submission" date="2008-07" db="EMBL/GenBank/DDBJ databases">
        <authorList>
            <person name="El-Sayed N."/>
            <person name="Caler E."/>
            <person name="Inman J."/>
            <person name="Amedeo P."/>
            <person name="Hass B."/>
            <person name="Wortman J."/>
        </authorList>
    </citation>
    <scope>NUCLEOTIDE SEQUENCE [LARGE SCALE GENOMIC DNA]</scope>
    <source>
        <strain evidence="3">ATCC 50983 / TXsc</strain>
    </source>
</reference>
<gene>
    <name evidence="2" type="ORF">Pmar_PMAR025052</name>
</gene>
<organism evidence="3">
    <name type="scientific">Perkinsus marinus (strain ATCC 50983 / TXsc)</name>
    <dbReference type="NCBI Taxonomy" id="423536"/>
    <lineage>
        <taxon>Eukaryota</taxon>
        <taxon>Sar</taxon>
        <taxon>Alveolata</taxon>
        <taxon>Perkinsozoa</taxon>
        <taxon>Perkinsea</taxon>
        <taxon>Perkinsida</taxon>
        <taxon>Perkinsidae</taxon>
        <taxon>Perkinsus</taxon>
    </lineage>
</organism>
<dbReference type="RefSeq" id="XP_002782793.1">
    <property type="nucleotide sequence ID" value="XM_002782747.1"/>
</dbReference>
<dbReference type="PANTHER" id="PTHR11787:SF4">
    <property type="entry name" value="CHM, RAB ESCORT PROTEIN 1"/>
    <property type="match status" value="1"/>
</dbReference>
<accession>C5KLQ5</accession>
<dbReference type="GO" id="GO:0016192">
    <property type="term" value="P:vesicle-mediated transport"/>
    <property type="evidence" value="ECO:0007669"/>
    <property type="project" value="TreeGrafter"/>
</dbReference>
<sequence length="402" mass="44049">MSIVEPILDEQSRGVDVVIVGTGLTECMLGAALSAKGKKVLQLDSNSYYGGSSASLSLRDLQSWAAEEPTSEVDNFVARDADCEAFINGMYCKSKMVDLLLESGCGAYLEFQKLKDSLMIWTEEERGGNASGSKIARSPLRVADTLTVPVTRQQIFKHKKLSLLEKRQLMKFITTSANLSPNLAFQSAAAVGTDTYNSVEEKQDCKILQDPVSELDLTALPSRLLDGLKYAVCLDLNEDNWKANKSVRLQNRLTQFVQSLQVYDSDGCAFLLPSYGTGDIVQAFARRCSVESGLYVLRCTPSKEGKEASSATLERAAAALLDETSAVVLFKLLYRCIGKGQEETHLEEVCSNVFKVPHVEDFNVVASDDYAENVMPRELLGRILGEDDDGVVLFDKAAVSEE</sequence>
<dbReference type="GO" id="GO:0005968">
    <property type="term" value="C:Rab-protein geranylgeranyltransferase complex"/>
    <property type="evidence" value="ECO:0007669"/>
    <property type="project" value="TreeGrafter"/>
</dbReference>
<dbReference type="OrthoDB" id="1923006at2759"/>
<dbReference type="Proteomes" id="UP000007800">
    <property type="component" value="Unassembled WGS sequence"/>
</dbReference>
<dbReference type="Gene3D" id="3.50.50.60">
    <property type="entry name" value="FAD/NAD(P)-binding domain"/>
    <property type="match status" value="2"/>
</dbReference>
<dbReference type="OMA" id="YSEMETS"/>
<proteinExistence type="inferred from homology"/>
<dbReference type="EMBL" id="GG674124">
    <property type="protein sequence ID" value="EER14588.1"/>
    <property type="molecule type" value="Genomic_DNA"/>
</dbReference>
<dbReference type="AlphaFoldDB" id="C5KLQ5"/>
<dbReference type="GO" id="GO:0007264">
    <property type="term" value="P:small GTPase-mediated signal transduction"/>
    <property type="evidence" value="ECO:0007669"/>
    <property type="project" value="InterPro"/>
</dbReference>
<dbReference type="PANTHER" id="PTHR11787">
    <property type="entry name" value="RAB GDP-DISSOCIATION INHIBITOR"/>
    <property type="match status" value="1"/>
</dbReference>
<protein>
    <submittedName>
        <fullName evidence="2">Rab gdp-dissociation inhibitor, putative</fullName>
    </submittedName>
</protein>
<keyword evidence="3" id="KW-1185">Reference proteome</keyword>
<dbReference type="GO" id="GO:0005634">
    <property type="term" value="C:nucleus"/>
    <property type="evidence" value="ECO:0007669"/>
    <property type="project" value="TreeGrafter"/>
</dbReference>
<dbReference type="InterPro" id="IPR018203">
    <property type="entry name" value="GDP_dissociation_inhibitor"/>
</dbReference>
<evidence type="ECO:0000313" key="2">
    <source>
        <dbReference type="EMBL" id="EER14588.1"/>
    </source>
</evidence>
<dbReference type="GeneID" id="9045433"/>
<dbReference type="SUPFAM" id="SSF51905">
    <property type="entry name" value="FAD/NAD(P)-binding domain"/>
    <property type="match status" value="1"/>
</dbReference>
<evidence type="ECO:0000313" key="3">
    <source>
        <dbReference type="Proteomes" id="UP000007800"/>
    </source>
</evidence>
<dbReference type="Gene3D" id="1.10.405.10">
    <property type="entry name" value="Guanine Nucleotide Dissociation Inhibitor, domain 1"/>
    <property type="match status" value="1"/>
</dbReference>
<name>C5KLQ5_PERM5</name>
<dbReference type="Pfam" id="PF00996">
    <property type="entry name" value="GDI"/>
    <property type="match status" value="1"/>
</dbReference>
<evidence type="ECO:0000256" key="1">
    <source>
        <dbReference type="ARBA" id="ARBA00005593"/>
    </source>
</evidence>
<comment type="similarity">
    <text evidence="1">Belongs to the Rab GDI family.</text>
</comment>
<dbReference type="InParanoid" id="C5KLQ5"/>
<dbReference type="GO" id="GO:0005829">
    <property type="term" value="C:cytosol"/>
    <property type="evidence" value="ECO:0007669"/>
    <property type="project" value="TreeGrafter"/>
</dbReference>
<dbReference type="Gene3D" id="3.30.519.10">
    <property type="entry name" value="Guanine Nucleotide Dissociation Inhibitor, domain 2"/>
    <property type="match status" value="1"/>
</dbReference>
<dbReference type="GO" id="GO:0005092">
    <property type="term" value="F:GDP-dissociation inhibitor activity"/>
    <property type="evidence" value="ECO:0007669"/>
    <property type="project" value="InterPro"/>
</dbReference>